<proteinExistence type="predicted"/>
<dbReference type="Proteomes" id="UP000177751">
    <property type="component" value="Unassembled WGS sequence"/>
</dbReference>
<comment type="caution">
    <text evidence="2">The sequence shown here is derived from an EMBL/GenBank/DDBJ whole genome shotgun (WGS) entry which is preliminary data.</text>
</comment>
<keyword evidence="1" id="KW-1133">Transmembrane helix</keyword>
<dbReference type="EMBL" id="MHPP01000005">
    <property type="protein sequence ID" value="OGZ85160.1"/>
    <property type="molecule type" value="Genomic_DNA"/>
</dbReference>
<keyword evidence="1" id="KW-0812">Transmembrane</keyword>
<accession>A0A1G2JFJ8</accession>
<evidence type="ECO:0000313" key="3">
    <source>
        <dbReference type="Proteomes" id="UP000177751"/>
    </source>
</evidence>
<organism evidence="2 3">
    <name type="scientific">Candidatus Staskawiczbacteria bacterium RIFOXYC1_FULL_38_18</name>
    <dbReference type="NCBI Taxonomy" id="1802229"/>
    <lineage>
        <taxon>Bacteria</taxon>
        <taxon>Candidatus Staskawicziibacteriota</taxon>
    </lineage>
</organism>
<name>A0A1G2JFJ8_9BACT</name>
<reference evidence="2 3" key="1">
    <citation type="journal article" date="2016" name="Nat. Commun.">
        <title>Thousands of microbial genomes shed light on interconnected biogeochemical processes in an aquifer system.</title>
        <authorList>
            <person name="Anantharaman K."/>
            <person name="Brown C.T."/>
            <person name="Hug L.A."/>
            <person name="Sharon I."/>
            <person name="Castelle C.J."/>
            <person name="Probst A.J."/>
            <person name="Thomas B.C."/>
            <person name="Singh A."/>
            <person name="Wilkins M.J."/>
            <person name="Karaoz U."/>
            <person name="Brodie E.L."/>
            <person name="Williams K.H."/>
            <person name="Hubbard S.S."/>
            <person name="Banfield J.F."/>
        </authorList>
    </citation>
    <scope>NUCLEOTIDE SEQUENCE [LARGE SCALE GENOMIC DNA]</scope>
</reference>
<protein>
    <recommendedName>
        <fullName evidence="4">Protein kinase domain-containing protein</fullName>
    </recommendedName>
</protein>
<gene>
    <name evidence="2" type="ORF">A2401_02600</name>
</gene>
<sequence>MKSKKGYYRIVFIFPFLGFAIKFPKIHLLEAILQLFWVFFNCKWKTFCRILSSPVESELGTKSQVFGGIMVNWQEFLFFHNTKHPFLQPTYFSFFGLINIQKMGKPCHIDAGALWSQFYKLTNGGAWADPHHFKNPGNFCFDDGRLRIFDYGSKKTQGIITEYGITIFESFDPSYDWEKKK</sequence>
<evidence type="ECO:0000313" key="2">
    <source>
        <dbReference type="EMBL" id="OGZ85160.1"/>
    </source>
</evidence>
<dbReference type="AlphaFoldDB" id="A0A1G2JFJ8"/>
<feature type="transmembrane region" description="Helical" evidence="1">
    <location>
        <begin position="6"/>
        <end position="23"/>
    </location>
</feature>
<evidence type="ECO:0008006" key="4">
    <source>
        <dbReference type="Google" id="ProtNLM"/>
    </source>
</evidence>
<keyword evidence="1" id="KW-0472">Membrane</keyword>
<evidence type="ECO:0000256" key="1">
    <source>
        <dbReference type="SAM" id="Phobius"/>
    </source>
</evidence>
<dbReference type="STRING" id="1802229.A2401_02600"/>